<protein>
    <recommendedName>
        <fullName evidence="1">F-box associated beta-propeller type 1 domain-containing protein</fullName>
    </recommendedName>
</protein>
<dbReference type="Pfam" id="PF07734">
    <property type="entry name" value="FBA_1"/>
    <property type="match status" value="1"/>
</dbReference>
<proteinExistence type="predicted"/>
<dbReference type="InterPro" id="IPR006527">
    <property type="entry name" value="F-box-assoc_dom_typ1"/>
</dbReference>
<organism evidence="2 3">
    <name type="scientific">Solanum bulbocastanum</name>
    <name type="common">Wild potato</name>
    <dbReference type="NCBI Taxonomy" id="147425"/>
    <lineage>
        <taxon>Eukaryota</taxon>
        <taxon>Viridiplantae</taxon>
        <taxon>Streptophyta</taxon>
        <taxon>Embryophyta</taxon>
        <taxon>Tracheophyta</taxon>
        <taxon>Spermatophyta</taxon>
        <taxon>Magnoliopsida</taxon>
        <taxon>eudicotyledons</taxon>
        <taxon>Gunneridae</taxon>
        <taxon>Pentapetalae</taxon>
        <taxon>asterids</taxon>
        <taxon>lamiids</taxon>
        <taxon>Solanales</taxon>
        <taxon>Solanaceae</taxon>
        <taxon>Solanoideae</taxon>
        <taxon>Solaneae</taxon>
        <taxon>Solanum</taxon>
    </lineage>
</organism>
<gene>
    <name evidence="2" type="ORF">RDI58_029540</name>
</gene>
<accession>A0AAN8SWU4</accession>
<keyword evidence="3" id="KW-1185">Reference proteome</keyword>
<evidence type="ECO:0000259" key="1">
    <source>
        <dbReference type="Pfam" id="PF07734"/>
    </source>
</evidence>
<dbReference type="NCBIfam" id="TIGR01640">
    <property type="entry name" value="F_box_assoc_1"/>
    <property type="match status" value="1"/>
</dbReference>
<reference evidence="2 3" key="1">
    <citation type="submission" date="2024-02" db="EMBL/GenBank/DDBJ databases">
        <title>de novo genome assembly of Solanum bulbocastanum strain 11H21.</title>
        <authorList>
            <person name="Hosaka A.J."/>
        </authorList>
    </citation>
    <scope>NUCLEOTIDE SEQUENCE [LARGE SCALE GENOMIC DNA]</scope>
    <source>
        <tissue evidence="2">Young leaves</tissue>
    </source>
</reference>
<evidence type="ECO:0000313" key="2">
    <source>
        <dbReference type="EMBL" id="KAK6774301.1"/>
    </source>
</evidence>
<dbReference type="Proteomes" id="UP001371456">
    <property type="component" value="Unassembled WGS sequence"/>
</dbReference>
<feature type="domain" description="F-box associated beta-propeller type 1" evidence="1">
    <location>
        <begin position="13"/>
        <end position="169"/>
    </location>
</feature>
<name>A0AAN8SWU4_SOLBU</name>
<sequence length="176" mass="20190">MDVPQPDSSSTASLVESPVPIDQLRVALPNTQYFSSNGILLIIYVDDIIVTRESRRIRSPIRSKCDLLYSFCYFPRIDEYKIFRVGTRLVNGDMNDMEIDIFSTKSNIWKSIGPFSPNYYYYGSNVVMADGIVHMTARRTDNLISCTILSFCLEKEQFHDELLCPYTIEGKDKCIV</sequence>
<comment type="caution">
    <text evidence="2">The sequence shown here is derived from an EMBL/GenBank/DDBJ whole genome shotgun (WGS) entry which is preliminary data.</text>
</comment>
<dbReference type="InterPro" id="IPR017451">
    <property type="entry name" value="F-box-assoc_interact_dom"/>
</dbReference>
<dbReference type="EMBL" id="JBANQN010000012">
    <property type="protein sequence ID" value="KAK6774301.1"/>
    <property type="molecule type" value="Genomic_DNA"/>
</dbReference>
<dbReference type="AlphaFoldDB" id="A0AAN8SWU4"/>
<evidence type="ECO:0000313" key="3">
    <source>
        <dbReference type="Proteomes" id="UP001371456"/>
    </source>
</evidence>